<keyword evidence="1" id="KW-0234">DNA repair</keyword>
<dbReference type="GO" id="GO:0006281">
    <property type="term" value="P:DNA repair"/>
    <property type="evidence" value="ECO:0007669"/>
    <property type="project" value="UniProtKB-UniRule"/>
</dbReference>
<dbReference type="HAMAP" id="MF_02096">
    <property type="entry name" value="Nre"/>
    <property type="match status" value="1"/>
</dbReference>
<evidence type="ECO:0000259" key="2">
    <source>
        <dbReference type="Pfam" id="PF04894"/>
    </source>
</evidence>
<dbReference type="Pfam" id="PF04895">
    <property type="entry name" value="Nre_C"/>
    <property type="match status" value="1"/>
</dbReference>
<accession>A0A2R6B1M9</accession>
<dbReference type="InterPro" id="IPR006979">
    <property type="entry name" value="Nre_C"/>
</dbReference>
<comment type="caution">
    <text evidence="4">The sequence shown here is derived from an EMBL/GenBank/DDBJ whole genome shotgun (WGS) entry which is preliminary data.</text>
</comment>
<protein>
    <recommendedName>
        <fullName evidence="1">DNA repair protein</fullName>
    </recommendedName>
</protein>
<feature type="domain" description="Archaeal Nre C-terminal" evidence="3">
    <location>
        <begin position="328"/>
        <end position="434"/>
    </location>
</feature>
<proteinExistence type="inferred from homology"/>
<sequence length="435" mass="49134">MDCRKHTGRSEKFFPKDVVNGFPSQVFRLPVVETPSAKMCLACRGAKLLCGKPRCPILLSVEALSKSFWEAHSQTLDGFSTGVFVGRVGYPKVYVGPVMSPSDEFTDTPELWSGISFERFIELRSATLTGRREFRATDARDPPSLLQKIQEVALSTKPTSSELVLESSPVYKLYLSEEVPPFGASALYRELSVNGVSADKRLERAYYDLDLDARSAITQLYKKGVFVSSIQRALSVGLLGKARSRRLVPTRWSITAVDSVLSEQIIKKIRLNPTVSEYLVFHKQHMESTYVGFLFPDRWSFEWVEAWQPNTVWNKNQRETTLIADHEYHEGRSSYAQPGGCYYAARLAASEYLEAIGRQARVILLREIHSGYLVPLGVWSVREAIRELFKTKPLRFGGVKEAVEFGVSKTSLPLKKWCESARLLLESVKQTKLEI</sequence>
<keyword evidence="1" id="KW-0227">DNA damage</keyword>
<gene>
    <name evidence="4" type="ORF">B9P99_03450</name>
</gene>
<evidence type="ECO:0000256" key="1">
    <source>
        <dbReference type="HAMAP-Rule" id="MF_02096"/>
    </source>
</evidence>
<dbReference type="InterPro" id="IPR033167">
    <property type="entry name" value="Nre"/>
</dbReference>
<name>A0A2R6B1M9_9ARCH</name>
<comment type="function">
    <text evidence="1">Involved in DNA damage repair.</text>
</comment>
<evidence type="ECO:0000259" key="3">
    <source>
        <dbReference type="Pfam" id="PF04895"/>
    </source>
</evidence>
<reference evidence="4 5" key="1">
    <citation type="submission" date="2017-04" db="EMBL/GenBank/DDBJ databases">
        <title>Novel microbial lineages endemic to geothermal iron-oxide mats fill important gaps in the evolutionary history of Archaea.</title>
        <authorList>
            <person name="Jay Z.J."/>
            <person name="Beam J.P."/>
            <person name="Dlakic M."/>
            <person name="Rusch D.B."/>
            <person name="Kozubal M.A."/>
            <person name="Inskeep W.P."/>
        </authorList>
    </citation>
    <scope>NUCLEOTIDE SEQUENCE [LARGE SCALE GENOMIC DNA]</scope>
    <source>
        <strain evidence="4">OSP_B</strain>
    </source>
</reference>
<comment type="similarity">
    <text evidence="1">Belongs to the Nre family.</text>
</comment>
<dbReference type="PANTHER" id="PTHR38136">
    <property type="entry name" value="DNA REPAIR PROTEIN"/>
    <property type="match status" value="1"/>
</dbReference>
<comment type="caution">
    <text evidence="1">Lacks conserved residue(s) required for the propagation of feature annotation.</text>
</comment>
<dbReference type="AlphaFoldDB" id="A0A2R6B1M9"/>
<dbReference type="Proteomes" id="UP000240838">
    <property type="component" value="Unassembled WGS sequence"/>
</dbReference>
<dbReference type="InterPro" id="IPR006978">
    <property type="entry name" value="Nre_N"/>
</dbReference>
<dbReference type="Pfam" id="PF04894">
    <property type="entry name" value="Nre_N"/>
    <property type="match status" value="1"/>
</dbReference>
<evidence type="ECO:0000313" key="4">
    <source>
        <dbReference type="EMBL" id="PSN92530.1"/>
    </source>
</evidence>
<dbReference type="EMBL" id="NEXA01000114">
    <property type="protein sequence ID" value="PSN92530.1"/>
    <property type="molecule type" value="Genomic_DNA"/>
</dbReference>
<dbReference type="PANTHER" id="PTHR38136:SF2">
    <property type="entry name" value="DNA REPAIR PROTEIN"/>
    <property type="match status" value="1"/>
</dbReference>
<feature type="domain" description="Archaeal Nre N-terminal" evidence="2">
    <location>
        <begin position="49"/>
        <end position="314"/>
    </location>
</feature>
<organism evidence="4 5">
    <name type="scientific">Candidatus Marsarchaeota G1 archaeon OSP_B</name>
    <dbReference type="NCBI Taxonomy" id="1978153"/>
    <lineage>
        <taxon>Archaea</taxon>
        <taxon>Candidatus Marsarchaeota</taxon>
        <taxon>Candidatus Marsarchaeota group 1</taxon>
    </lineage>
</organism>
<evidence type="ECO:0000313" key="5">
    <source>
        <dbReference type="Proteomes" id="UP000240838"/>
    </source>
</evidence>